<gene>
    <name evidence="1" type="ORF">P5S46_21465</name>
</gene>
<evidence type="ECO:0000313" key="2">
    <source>
        <dbReference type="Proteomes" id="UP001218423"/>
    </source>
</evidence>
<protein>
    <submittedName>
        <fullName evidence="1">Uncharacterized protein</fullName>
    </submittedName>
</protein>
<organism evidence="1 2">
    <name type="scientific">Aeromonas caviae</name>
    <name type="common">Aeromonas punctata</name>
    <dbReference type="NCBI Taxonomy" id="648"/>
    <lineage>
        <taxon>Bacteria</taxon>
        <taxon>Pseudomonadati</taxon>
        <taxon>Pseudomonadota</taxon>
        <taxon>Gammaproteobacteria</taxon>
        <taxon>Aeromonadales</taxon>
        <taxon>Aeromonadaceae</taxon>
        <taxon>Aeromonas</taxon>
    </lineage>
</organism>
<name>A0AAJ5ZB21_AERCA</name>
<reference evidence="1" key="1">
    <citation type="submission" date="2023-03" db="EMBL/GenBank/DDBJ databases">
        <title>Aeromonas caviae strain AC1520.</title>
        <authorList>
            <person name="Xie T."/>
            <person name="Zhang Q."/>
            <person name="Deng J."/>
            <person name="Li X."/>
        </authorList>
    </citation>
    <scope>NUCLEOTIDE SEQUENCE</scope>
    <source>
        <strain evidence="1">AC1520</strain>
        <plasmid evidence="1">pAC1520</plasmid>
    </source>
</reference>
<dbReference type="RefSeq" id="WP_128342833.1">
    <property type="nucleotide sequence ID" value="NZ_CAWOMG010000077.1"/>
</dbReference>
<dbReference type="EMBL" id="CP120943">
    <property type="protein sequence ID" value="WFG00334.1"/>
    <property type="molecule type" value="Genomic_DNA"/>
</dbReference>
<dbReference type="AlphaFoldDB" id="A0AAJ5ZB21"/>
<proteinExistence type="predicted"/>
<accession>A0AAJ5ZB21</accession>
<evidence type="ECO:0000313" key="1">
    <source>
        <dbReference type="EMBL" id="WFG00334.1"/>
    </source>
</evidence>
<geneLocation type="plasmid" evidence="1 2">
    <name>pAC1520</name>
</geneLocation>
<keyword evidence="1" id="KW-0614">Plasmid</keyword>
<dbReference type="Proteomes" id="UP001218423">
    <property type="component" value="Plasmid pAC1520"/>
</dbReference>
<sequence>MNQDSDGLPQVDKTASHATSLAIARNPESSLEMLAALVPLGDAFTAIHVVKHPNASAQLIEDILNYPYDELSKNRIKHSAFMNPNVSPDILRKAWSPQLPVNSPLVEWVVQSPAATSELLGDVGIDLVSKAASHQGSLSSISKLSGMLFGNAKLTQADMGRILESMISQLSVDSDRAVAMAQPLASKYAEKMTPEALELLAGLQSRSVDAQLVQRAEIFTSTKAITTIFKTGGPLSRNRLFKNLSMDSLVLLTDDVLEVMSEPDIKKALRAIDGLADQSVVTRAAADGVLRLDQLVTKMHKTLGELLLAEGCTAVYQAIQAGMLQLQIMQNATGQENADGQQPVSRRRLQL</sequence>